<sequence>MRQFFYPRAPLRRGTLLLCHLALQLGTVVAGLGWLIPRTPWITAASWADAWPSLAAGLAITLLVMIVVRLIAELWLLPHHLAGMRPSFDASAVVTRSFERRPAVHDKEQAWTSQGQILTDDDSAVGTARVKRRAATLAERRQQEPGLNIDASTDSNNDADSGPDDNDKTDDSSGPGRREPSL</sequence>
<keyword evidence="2" id="KW-0472">Membrane</keyword>
<feature type="compositionally biased region" description="Basic and acidic residues" evidence="1">
    <location>
        <begin position="165"/>
        <end position="182"/>
    </location>
</feature>
<keyword evidence="2" id="KW-0812">Transmembrane</keyword>
<evidence type="ECO:0000313" key="3">
    <source>
        <dbReference type="EMBL" id="GEN26105.1"/>
    </source>
</evidence>
<feature type="transmembrane region" description="Helical" evidence="2">
    <location>
        <begin position="54"/>
        <end position="77"/>
    </location>
</feature>
<dbReference type="RefSeq" id="WP_073437244.1">
    <property type="nucleotide sequence ID" value="NZ_BJXU01000188.1"/>
</dbReference>
<protein>
    <submittedName>
        <fullName evidence="4">Uncharacterized protein</fullName>
    </submittedName>
</protein>
<keyword evidence="2" id="KW-1133">Transmembrane helix</keyword>
<evidence type="ECO:0000313" key="4">
    <source>
        <dbReference type="EMBL" id="SHM92126.1"/>
    </source>
</evidence>
<evidence type="ECO:0000313" key="5">
    <source>
        <dbReference type="Proteomes" id="UP000184123"/>
    </source>
</evidence>
<dbReference type="AlphaFoldDB" id="A0A1M7MM94"/>
<dbReference type="Proteomes" id="UP000184123">
    <property type="component" value="Unassembled WGS sequence"/>
</dbReference>
<gene>
    <name evidence="3" type="ORF">HCU01_40540</name>
    <name evidence="4" type="ORF">SAMN05660971_04276</name>
</gene>
<organism evidence="4 5">
    <name type="scientific">Halomonas cupida</name>
    <dbReference type="NCBI Taxonomy" id="44933"/>
    <lineage>
        <taxon>Bacteria</taxon>
        <taxon>Pseudomonadati</taxon>
        <taxon>Pseudomonadota</taxon>
        <taxon>Gammaproteobacteria</taxon>
        <taxon>Oceanospirillales</taxon>
        <taxon>Halomonadaceae</taxon>
        <taxon>Halomonas</taxon>
    </lineage>
</organism>
<accession>A0A1M7MM94</accession>
<evidence type="ECO:0000313" key="6">
    <source>
        <dbReference type="Proteomes" id="UP000321726"/>
    </source>
</evidence>
<feature type="region of interest" description="Disordered" evidence="1">
    <location>
        <begin position="134"/>
        <end position="182"/>
    </location>
</feature>
<dbReference type="Proteomes" id="UP000321726">
    <property type="component" value="Unassembled WGS sequence"/>
</dbReference>
<feature type="compositionally biased region" description="Low complexity" evidence="1">
    <location>
        <begin position="150"/>
        <end position="160"/>
    </location>
</feature>
<proteinExistence type="predicted"/>
<dbReference type="EMBL" id="BJXU01000188">
    <property type="protein sequence ID" value="GEN26105.1"/>
    <property type="molecule type" value="Genomic_DNA"/>
</dbReference>
<reference evidence="4 5" key="1">
    <citation type="submission" date="2016-11" db="EMBL/GenBank/DDBJ databases">
        <authorList>
            <person name="Jaros S."/>
            <person name="Januszkiewicz K."/>
            <person name="Wedrychowicz H."/>
        </authorList>
    </citation>
    <scope>NUCLEOTIDE SEQUENCE [LARGE SCALE GENOMIC DNA]</scope>
    <source>
        <strain evidence="4 5">DSM 4740</strain>
    </source>
</reference>
<keyword evidence="6" id="KW-1185">Reference proteome</keyword>
<evidence type="ECO:0000256" key="1">
    <source>
        <dbReference type="SAM" id="MobiDB-lite"/>
    </source>
</evidence>
<evidence type="ECO:0000256" key="2">
    <source>
        <dbReference type="SAM" id="Phobius"/>
    </source>
</evidence>
<name>A0A1M7MM94_9GAMM</name>
<dbReference type="EMBL" id="FRCA01000018">
    <property type="protein sequence ID" value="SHM92126.1"/>
    <property type="molecule type" value="Genomic_DNA"/>
</dbReference>
<reference evidence="3 6" key="2">
    <citation type="submission" date="2019-07" db="EMBL/GenBank/DDBJ databases">
        <title>Whole genome shotgun sequence of Halomonas cupida NBRC 102219.</title>
        <authorList>
            <person name="Hosoyama A."/>
            <person name="Uohara A."/>
            <person name="Ohji S."/>
            <person name="Ichikawa N."/>
        </authorList>
    </citation>
    <scope>NUCLEOTIDE SEQUENCE [LARGE SCALE GENOMIC DNA]</scope>
    <source>
        <strain evidence="3 6">NBRC 102219</strain>
    </source>
</reference>